<dbReference type="AlphaFoldDB" id="A0A1R3TJZ7"/>
<proteinExistence type="predicted"/>
<dbReference type="GeneID" id="86882849"/>
<dbReference type="Proteomes" id="UP001277561">
    <property type="component" value="Unassembled WGS sequence"/>
</dbReference>
<reference evidence="1 5" key="3">
    <citation type="journal article" date="2023" name="Phytobiomes J">
        <title>Deciphering the key players within the bacterial microbiota associated with aerial crown gall tumors on rhododendron: Insights into the gallobiome.</title>
        <authorList>
            <person name="Kuzmanovic N."/>
            <person name="Nesme J."/>
            <person name="Wolf J."/>
            <person name="Neumann-Schaal M."/>
            <person name="Petersen J."/>
            <person name="Fernandez-Gnecco G."/>
            <person name="Sproeer C."/>
            <person name="Bunk B."/>
            <person name="Overmann J."/>
            <person name="Sorensen S.J."/>
            <person name="Idczak E."/>
            <person name="Smalla K."/>
        </authorList>
    </citation>
    <scope>NUCLEOTIDE SEQUENCE [LARGE SCALE GENOMIC DNA]</scope>
    <source>
        <strain evidence="1">Rho-11.1</strain>
        <strain evidence="5">rho-14.1</strain>
        <strain evidence="2">Rho-14.1</strain>
    </source>
</reference>
<evidence type="ECO:0000313" key="4">
    <source>
        <dbReference type="Proteomes" id="UP000187891"/>
    </source>
</evidence>
<reference evidence="4" key="2">
    <citation type="submission" date="2016-10" db="EMBL/GenBank/DDBJ databases">
        <authorList>
            <person name="Wibberg D."/>
        </authorList>
    </citation>
    <scope>NUCLEOTIDE SEQUENCE [LARGE SCALE GENOMIC DNA]</scope>
</reference>
<evidence type="ECO:0000313" key="2">
    <source>
        <dbReference type="EMBL" id="MDX8330398.1"/>
    </source>
</evidence>
<dbReference type="STRING" id="1907666.DSM25559_1429"/>
<accession>A0A1R3TJZ7</accession>
<reference evidence="3" key="1">
    <citation type="submission" date="2016-10" db="EMBL/GenBank/DDBJ databases">
        <authorList>
            <person name="de Groot N.N."/>
        </authorList>
    </citation>
    <scope>NUCLEOTIDE SEQUENCE [LARGE SCALE GENOMIC DNA]</scope>
    <source>
        <strain evidence="3">DSM25559</strain>
    </source>
</reference>
<keyword evidence="5" id="KW-1185">Reference proteome</keyword>
<dbReference type="RefSeq" id="WP_153366614.1">
    <property type="nucleotide sequence ID" value="NZ_CP133551.1"/>
</dbReference>
<organism evidence="3 4">
    <name type="scientific">Agrobacterium rosae</name>
    <dbReference type="NCBI Taxonomy" id="1972867"/>
    <lineage>
        <taxon>Bacteria</taxon>
        <taxon>Pseudomonadati</taxon>
        <taxon>Pseudomonadota</taxon>
        <taxon>Alphaproteobacteria</taxon>
        <taxon>Hyphomicrobiales</taxon>
        <taxon>Rhizobiaceae</taxon>
        <taxon>Rhizobium/Agrobacterium group</taxon>
        <taxon>Agrobacterium</taxon>
    </lineage>
</organism>
<evidence type="ECO:0000313" key="1">
    <source>
        <dbReference type="EMBL" id="MDX8302853.1"/>
    </source>
</evidence>
<dbReference type="EMBL" id="JAVRAF010000003">
    <property type="protein sequence ID" value="MDX8302853.1"/>
    <property type="molecule type" value="Genomic_DNA"/>
</dbReference>
<name>A0A1R3TJZ7_9HYPH</name>
<evidence type="ECO:0000313" key="5">
    <source>
        <dbReference type="Proteomes" id="UP001277561"/>
    </source>
</evidence>
<evidence type="ECO:0000313" key="3">
    <source>
        <dbReference type="EMBL" id="SCX16109.1"/>
    </source>
</evidence>
<sequence length="53" mass="6519">MPDYEYRRERFGIMPLGSVFYWTPNPPRRFKMRGKHFQVLNFRDIPRPVDFVG</sequence>
<gene>
    <name evidence="3" type="ORF">DSM25559_1429</name>
    <name evidence="1" type="ORF">RMR22_11375</name>
    <name evidence="2" type="ORF">RMS29_14240</name>
</gene>
<dbReference type="Proteomes" id="UP000187891">
    <property type="component" value="Unassembled WGS sequence"/>
</dbReference>
<dbReference type="EMBL" id="JAVRAD010000006">
    <property type="protein sequence ID" value="MDX8330398.1"/>
    <property type="molecule type" value="Genomic_DNA"/>
</dbReference>
<dbReference type="EMBL" id="FMUE01000003">
    <property type="protein sequence ID" value="SCX16109.1"/>
    <property type="molecule type" value="Genomic_DNA"/>
</dbReference>
<protein>
    <submittedName>
        <fullName evidence="3">Uncharacterized protein</fullName>
    </submittedName>
</protein>